<evidence type="ECO:0008006" key="4">
    <source>
        <dbReference type="Google" id="ProtNLM"/>
    </source>
</evidence>
<keyword evidence="1" id="KW-0349">Heme</keyword>
<comment type="similarity">
    <text evidence="1">Belongs to the cytochrome P450 family.</text>
</comment>
<keyword evidence="1" id="KW-0479">Metal-binding</keyword>
<protein>
    <recommendedName>
        <fullName evidence="4">Cytochrome P450</fullName>
    </recommendedName>
</protein>
<proteinExistence type="inferred from homology"/>
<organism evidence="2 3">
    <name type="scientific">Nocardia sputorum</name>
    <dbReference type="NCBI Taxonomy" id="2984338"/>
    <lineage>
        <taxon>Bacteria</taxon>
        <taxon>Bacillati</taxon>
        <taxon>Actinomycetota</taxon>
        <taxon>Actinomycetes</taxon>
        <taxon>Mycobacteriales</taxon>
        <taxon>Nocardiaceae</taxon>
        <taxon>Nocardia</taxon>
    </lineage>
</organism>
<keyword evidence="1" id="KW-0503">Monooxygenase</keyword>
<keyword evidence="3" id="KW-1185">Reference proteome</keyword>
<dbReference type="InterPro" id="IPR036396">
    <property type="entry name" value="Cyt_P450_sf"/>
</dbReference>
<dbReference type="Proteomes" id="UP001317870">
    <property type="component" value="Chromosome"/>
</dbReference>
<evidence type="ECO:0000313" key="3">
    <source>
        <dbReference type="Proteomes" id="UP001317870"/>
    </source>
</evidence>
<keyword evidence="1" id="KW-0560">Oxidoreductase</keyword>
<keyword evidence="1" id="KW-0408">Iron</keyword>
<gene>
    <name evidence="2" type="ORF">IFM12276_04610</name>
</gene>
<dbReference type="InterPro" id="IPR001128">
    <property type="entry name" value="Cyt_P450"/>
</dbReference>
<dbReference type="PROSITE" id="PS00086">
    <property type="entry name" value="CYTOCHROME_P450"/>
    <property type="match status" value="1"/>
</dbReference>
<dbReference type="RefSeq" id="WP_281877385.1">
    <property type="nucleotide sequence ID" value="NZ_AP026978.1"/>
</dbReference>
<dbReference type="Gene3D" id="1.10.630.10">
    <property type="entry name" value="Cytochrome P450"/>
    <property type="match status" value="1"/>
</dbReference>
<dbReference type="InterPro" id="IPR017972">
    <property type="entry name" value="Cyt_P450_CS"/>
</dbReference>
<dbReference type="SUPFAM" id="SSF48264">
    <property type="entry name" value="Cytochrome P450"/>
    <property type="match status" value="1"/>
</dbReference>
<dbReference type="EMBL" id="AP026978">
    <property type="protein sequence ID" value="BDT97432.1"/>
    <property type="molecule type" value="Genomic_DNA"/>
</dbReference>
<evidence type="ECO:0000256" key="1">
    <source>
        <dbReference type="RuleBase" id="RU000461"/>
    </source>
</evidence>
<reference evidence="2 3" key="1">
    <citation type="submission" date="2022-11" db="EMBL/GenBank/DDBJ databases">
        <title>Genome Sequencing of Nocardia sp. ON39_IFM12276 and assembly.</title>
        <authorList>
            <person name="Shimojima M."/>
            <person name="Toyokawa M."/>
            <person name="Uesaka K."/>
        </authorList>
    </citation>
    <scope>NUCLEOTIDE SEQUENCE [LARGE SCALE GENOMIC DNA]</scope>
    <source>
        <strain evidence="2 3">IFM 12276</strain>
    </source>
</reference>
<accession>A0ABN6TWY7</accession>
<dbReference type="Pfam" id="PF00067">
    <property type="entry name" value="p450"/>
    <property type="match status" value="1"/>
</dbReference>
<name>A0ABN6TWY7_9NOCA</name>
<evidence type="ECO:0000313" key="2">
    <source>
        <dbReference type="EMBL" id="BDT97432.1"/>
    </source>
</evidence>
<sequence>MAPDTWLPFGGGVRRCIGAGFSLLEGAVVLRGILVRHTLSLPAGGKPERGKIRNIATVPRGRARVVVARRGRACM</sequence>